<organism evidence="1 2">
    <name type="scientific">Wenjunlia tyrosinilytica</name>
    <dbReference type="NCBI Taxonomy" id="1544741"/>
    <lineage>
        <taxon>Bacteria</taxon>
        <taxon>Bacillati</taxon>
        <taxon>Actinomycetota</taxon>
        <taxon>Actinomycetes</taxon>
        <taxon>Kitasatosporales</taxon>
        <taxon>Streptomycetaceae</taxon>
        <taxon>Wenjunlia</taxon>
    </lineage>
</organism>
<name>A0A918DXT7_9ACTN</name>
<dbReference type="EMBL" id="BMMS01000014">
    <property type="protein sequence ID" value="GGO89907.1"/>
    <property type="molecule type" value="Genomic_DNA"/>
</dbReference>
<dbReference type="AlphaFoldDB" id="A0A918DXT7"/>
<dbReference type="Proteomes" id="UP000641932">
    <property type="component" value="Unassembled WGS sequence"/>
</dbReference>
<keyword evidence="2" id="KW-1185">Reference proteome</keyword>
<evidence type="ECO:0000313" key="1">
    <source>
        <dbReference type="EMBL" id="GGO89907.1"/>
    </source>
</evidence>
<evidence type="ECO:0000313" key="2">
    <source>
        <dbReference type="Proteomes" id="UP000641932"/>
    </source>
</evidence>
<gene>
    <name evidence="1" type="ORF">GCM10012280_34200</name>
</gene>
<reference evidence="1" key="2">
    <citation type="submission" date="2020-09" db="EMBL/GenBank/DDBJ databases">
        <authorList>
            <person name="Sun Q."/>
            <person name="Zhou Y."/>
        </authorList>
    </citation>
    <scope>NUCLEOTIDE SEQUENCE</scope>
    <source>
        <strain evidence="1">CGMCC 4.7201</strain>
    </source>
</reference>
<reference evidence="1" key="1">
    <citation type="journal article" date="2014" name="Int. J. Syst. Evol. Microbiol.">
        <title>Complete genome sequence of Corynebacterium casei LMG S-19264T (=DSM 44701T), isolated from a smear-ripened cheese.</title>
        <authorList>
            <consortium name="US DOE Joint Genome Institute (JGI-PGF)"/>
            <person name="Walter F."/>
            <person name="Albersmeier A."/>
            <person name="Kalinowski J."/>
            <person name="Ruckert C."/>
        </authorList>
    </citation>
    <scope>NUCLEOTIDE SEQUENCE</scope>
    <source>
        <strain evidence="1">CGMCC 4.7201</strain>
    </source>
</reference>
<protein>
    <submittedName>
        <fullName evidence="1">Uncharacterized protein</fullName>
    </submittedName>
</protein>
<comment type="caution">
    <text evidence="1">The sequence shown here is derived from an EMBL/GenBank/DDBJ whole genome shotgun (WGS) entry which is preliminary data.</text>
</comment>
<accession>A0A918DXT7</accession>
<sequence>MEFELCTDTLADAQDCLRMGGRSQGPRGGGVSRTGVVSRVLSPES</sequence>
<proteinExistence type="predicted"/>